<proteinExistence type="predicted"/>
<comment type="caution">
    <text evidence="1">The sequence shown here is derived from an EMBL/GenBank/DDBJ whole genome shotgun (WGS) entry which is preliminary data.</text>
</comment>
<organism evidence="1 2">
    <name type="scientific">Fusarium napiforme</name>
    <dbReference type="NCBI Taxonomy" id="42672"/>
    <lineage>
        <taxon>Eukaryota</taxon>
        <taxon>Fungi</taxon>
        <taxon>Dikarya</taxon>
        <taxon>Ascomycota</taxon>
        <taxon>Pezizomycotina</taxon>
        <taxon>Sordariomycetes</taxon>
        <taxon>Hypocreomycetidae</taxon>
        <taxon>Hypocreales</taxon>
        <taxon>Nectriaceae</taxon>
        <taxon>Fusarium</taxon>
        <taxon>Fusarium fujikuroi species complex</taxon>
    </lineage>
</organism>
<dbReference type="EMBL" id="JAAOAO010000317">
    <property type="protein sequence ID" value="KAF5548207.1"/>
    <property type="molecule type" value="Genomic_DNA"/>
</dbReference>
<dbReference type="Proteomes" id="UP000574317">
    <property type="component" value="Unassembled WGS sequence"/>
</dbReference>
<sequence>MGFITKARHEAEIRDRLHALDYQIHALKLGSGSLSRKFGLNENLENDAGSFLAVSESLEDGEILEYPYIDYWPAARKQGEIQRRTKVLENGIRTMKWSLGLPDTISNPVSSGLVERVNPVSPAETYCLAPQFEALLDELHNSGVIKKNKRLYYTSTAADPKQQRENETMMAFHFRRHENPNLAGTIPDLNPKLRVGKKKANPHPSLSIKHSILKDFIHDADRNIRNVSCSLYLRRECKSMYTYNFNELDADMFYGWQWLRSLQPGDVLAGDIEVLCIRNQMVLDMIDNREDRIFEDRASLWPSIVFQRLKPDFREIEKAGFRVLSWRLCKLDGVVPLWLDRHGFWISGVPVQERR</sequence>
<name>A0A8H5J4D4_9HYPO</name>
<dbReference type="AlphaFoldDB" id="A0A8H5J4D4"/>
<reference evidence="1 2" key="1">
    <citation type="submission" date="2020-05" db="EMBL/GenBank/DDBJ databases">
        <title>Identification and distribution of gene clusters putatively required for synthesis of sphingolipid metabolism inhibitors in phylogenetically diverse species of the filamentous fungus Fusarium.</title>
        <authorList>
            <person name="Kim H.-S."/>
            <person name="Busman M."/>
            <person name="Brown D.W."/>
            <person name="Divon H."/>
            <person name="Uhlig S."/>
            <person name="Proctor R.H."/>
        </authorList>
    </citation>
    <scope>NUCLEOTIDE SEQUENCE [LARGE SCALE GENOMIC DNA]</scope>
    <source>
        <strain evidence="1 2">NRRL 25196</strain>
    </source>
</reference>
<accession>A0A8H5J4D4</accession>
<keyword evidence="2" id="KW-1185">Reference proteome</keyword>
<gene>
    <name evidence="1" type="ORF">FNAPI_8311</name>
</gene>
<evidence type="ECO:0000313" key="1">
    <source>
        <dbReference type="EMBL" id="KAF5548207.1"/>
    </source>
</evidence>
<protein>
    <submittedName>
        <fullName evidence="1">Uncharacterized protein</fullName>
    </submittedName>
</protein>
<evidence type="ECO:0000313" key="2">
    <source>
        <dbReference type="Proteomes" id="UP000574317"/>
    </source>
</evidence>